<evidence type="ECO:0000313" key="10">
    <source>
        <dbReference type="Proteomes" id="UP000274578"/>
    </source>
</evidence>
<keyword evidence="2 7" id="KW-0813">Transport</keyword>
<dbReference type="SUPFAM" id="SSF49464">
    <property type="entry name" value="Carboxypeptidase regulatory domain-like"/>
    <property type="match status" value="1"/>
</dbReference>
<sequence length="1073" mass="117729">MGFEISLTITRERTLNKFNVNKYTNLMKTGKIFPVSVFLSCCCLEVFAGNHVASAENSGRSLITASTNVTASKILETQQSNGDVKVTGTIVDNTGEPVIGATVRVKNSKSGTNGVITDIDGKFTLTTTKGAVLLVSYIGMNAQEVKVTGNGELKITLQPEAHTIDQVVVTALGIKRSEKALSYNVQKVSSDQLTKVKNVNFVNSLNGAVAGVNINASTTGVGGPTRVVMRGTKSITGGNNVLYVIDGVPMLNKSGGDIGGGRYSSQPSGEGIADINPDDIESINVLTGPSSAALYGSAAANGVIMINTKRGTEGKVKIAVSSSMEFSNPFVLPKFQNTYGNKAGSFYSWGDRLATPSSYNPKNFFKTGHNYINSVTLTTGTKTNQTYISVATTNATGILPNNKYNRYNFTARNTSDFLNDKLHLDVSGSYIIQNTQNMYRPGEYYNPLTSVYLFPRGEDWSAVELYKRYDPSRKLATQYWPYGDQGMQLQNPYFITNDMMTPTKRKRYMFMGSLKYDILSWLNVTGRVRVDNTSTESENRFHASGQGILYAGTHGNGIYGHSQGTDQQTYLDVMFNLDKSFGKDYRLTANLGASLEDYRSSSVGFGGPILKVPNLFSSSALDPINARPSDSEFRKRNTAIFASAELSWKDMLFLSMTGRNDWSSLLVNAKEPSFFYPSIGLSAIVTKMAKLPEFISFMKVRGSYTEVGSPIPDRYRGVTRGTTTYPIENGIPSTRTILPFYDFKAERTKSYELGLDLRMFENKLNFDFTWYHSNTYNQTFLAELSATSPYTGMYIQAGDIANSGVEMSLAYNDNIGGVDIESRLIYSRNVNKVRKLVHNYNTGIDGKIINFTETSAGGGYIREGDSMGDVYVTKVLKRDATGKIAVGEDGSLSSMDLPNGQRLKIGNTNPDFNMGWRNSISWKGLNLSFLINGRFGGIVTSPTQAVLDQFGVSKATADARDRGYVELPDGQRVNPQKYYEVVANQQLMGYYYYSATNVRLQNISLSYTLPRTLLGQGWPGITVGLIANNLWMIYNKAPFDPEIASSTGTYGQGSDYFSAPSLRSVGFSLKLNF</sequence>
<reference evidence="9 10" key="1">
    <citation type="submission" date="2018-12" db="EMBL/GenBank/DDBJ databases">
        <authorList>
            <consortium name="Pathogen Informatics"/>
        </authorList>
    </citation>
    <scope>NUCLEOTIDE SEQUENCE [LARGE SCALE GENOMIC DNA]</scope>
    <source>
        <strain evidence="9 10">NCTC13071</strain>
    </source>
</reference>
<dbReference type="Gene3D" id="2.40.170.20">
    <property type="entry name" value="TonB-dependent receptor, beta-barrel domain"/>
    <property type="match status" value="1"/>
</dbReference>
<evidence type="ECO:0000256" key="2">
    <source>
        <dbReference type="ARBA" id="ARBA00022448"/>
    </source>
</evidence>
<dbReference type="InterPro" id="IPR037066">
    <property type="entry name" value="Plug_dom_sf"/>
</dbReference>
<dbReference type="Pfam" id="PF13715">
    <property type="entry name" value="CarbopepD_reg_2"/>
    <property type="match status" value="1"/>
</dbReference>
<proteinExistence type="inferred from homology"/>
<dbReference type="Gene3D" id="2.170.130.10">
    <property type="entry name" value="TonB-dependent receptor, plug domain"/>
    <property type="match status" value="1"/>
</dbReference>
<dbReference type="NCBIfam" id="TIGR04056">
    <property type="entry name" value="OMP_RagA_SusC"/>
    <property type="match status" value="1"/>
</dbReference>
<comment type="similarity">
    <text evidence="7">Belongs to the TonB-dependent receptor family.</text>
</comment>
<dbReference type="InterPro" id="IPR039426">
    <property type="entry name" value="TonB-dep_rcpt-like"/>
</dbReference>
<name>A0A3S4UK60_9BACT</name>
<evidence type="ECO:0000256" key="7">
    <source>
        <dbReference type="PROSITE-ProRule" id="PRU01360"/>
    </source>
</evidence>
<dbReference type="EMBL" id="LR134384">
    <property type="protein sequence ID" value="VEH14235.1"/>
    <property type="molecule type" value="Genomic_DNA"/>
</dbReference>
<dbReference type="InterPro" id="IPR012910">
    <property type="entry name" value="Plug_dom"/>
</dbReference>
<feature type="domain" description="TonB-dependent receptor plug" evidence="8">
    <location>
        <begin position="180"/>
        <end position="303"/>
    </location>
</feature>
<evidence type="ECO:0000256" key="3">
    <source>
        <dbReference type="ARBA" id="ARBA00022452"/>
    </source>
</evidence>
<evidence type="ECO:0000313" key="9">
    <source>
        <dbReference type="EMBL" id="VEH14235.1"/>
    </source>
</evidence>
<dbReference type="PROSITE" id="PS52016">
    <property type="entry name" value="TONB_DEPENDENT_REC_3"/>
    <property type="match status" value="1"/>
</dbReference>
<dbReference type="FunFam" id="2.60.40.1120:FF:000003">
    <property type="entry name" value="Outer membrane protein Omp121"/>
    <property type="match status" value="1"/>
</dbReference>
<dbReference type="Proteomes" id="UP000274578">
    <property type="component" value="Chromosome 1"/>
</dbReference>
<dbReference type="InterPro" id="IPR008969">
    <property type="entry name" value="CarboxyPept-like_regulatory"/>
</dbReference>
<evidence type="ECO:0000259" key="8">
    <source>
        <dbReference type="Pfam" id="PF07715"/>
    </source>
</evidence>
<dbReference type="InterPro" id="IPR023997">
    <property type="entry name" value="TonB-dep_OMP_SusC/RagA_CS"/>
</dbReference>
<evidence type="ECO:0000256" key="5">
    <source>
        <dbReference type="ARBA" id="ARBA00023136"/>
    </source>
</evidence>
<comment type="subcellular location">
    <subcellularLocation>
        <location evidence="1 7">Cell outer membrane</location>
        <topology evidence="1 7">Multi-pass membrane protein</topology>
    </subcellularLocation>
</comment>
<evidence type="ECO:0000256" key="1">
    <source>
        <dbReference type="ARBA" id="ARBA00004571"/>
    </source>
</evidence>
<dbReference type="AlphaFoldDB" id="A0A3S4UK60"/>
<keyword evidence="5 7" id="KW-0472">Membrane</keyword>
<keyword evidence="3 7" id="KW-1134">Transmembrane beta strand</keyword>
<dbReference type="SUPFAM" id="SSF56935">
    <property type="entry name" value="Porins"/>
    <property type="match status" value="1"/>
</dbReference>
<keyword evidence="4 7" id="KW-0812">Transmembrane</keyword>
<protein>
    <submittedName>
        <fullName evidence="9">Outer membrane cobalamin receptor protein</fullName>
    </submittedName>
</protein>
<keyword evidence="9" id="KW-0675">Receptor</keyword>
<accession>A0A3S4UK60</accession>
<evidence type="ECO:0000256" key="6">
    <source>
        <dbReference type="ARBA" id="ARBA00023237"/>
    </source>
</evidence>
<dbReference type="Gene3D" id="2.60.40.1120">
    <property type="entry name" value="Carboxypeptidase-like, regulatory domain"/>
    <property type="match status" value="1"/>
</dbReference>
<organism evidence="9 10">
    <name type="scientific">Segatella oris</name>
    <dbReference type="NCBI Taxonomy" id="28135"/>
    <lineage>
        <taxon>Bacteria</taxon>
        <taxon>Pseudomonadati</taxon>
        <taxon>Bacteroidota</taxon>
        <taxon>Bacteroidia</taxon>
        <taxon>Bacteroidales</taxon>
        <taxon>Prevotellaceae</taxon>
        <taxon>Segatella</taxon>
    </lineage>
</organism>
<evidence type="ECO:0000256" key="4">
    <source>
        <dbReference type="ARBA" id="ARBA00022692"/>
    </source>
</evidence>
<dbReference type="NCBIfam" id="TIGR04057">
    <property type="entry name" value="SusC_RagA_signa"/>
    <property type="match status" value="1"/>
</dbReference>
<gene>
    <name evidence="9" type="ORF">NCTC13071_00202</name>
</gene>
<dbReference type="Pfam" id="PF07715">
    <property type="entry name" value="Plug"/>
    <property type="match status" value="1"/>
</dbReference>
<dbReference type="KEGG" id="poc:NCTC13071_00202"/>
<keyword evidence="6 7" id="KW-0998">Cell outer membrane</keyword>
<dbReference type="InterPro" id="IPR023996">
    <property type="entry name" value="TonB-dep_OMP_SusC/RagA"/>
</dbReference>
<dbReference type="GO" id="GO:0009279">
    <property type="term" value="C:cell outer membrane"/>
    <property type="evidence" value="ECO:0007669"/>
    <property type="project" value="UniProtKB-SubCell"/>
</dbReference>
<dbReference type="InterPro" id="IPR036942">
    <property type="entry name" value="Beta-barrel_TonB_sf"/>
</dbReference>